<dbReference type="EMBL" id="JAHCVK010000001">
    <property type="protein sequence ID" value="MBT0651650.1"/>
    <property type="molecule type" value="Genomic_DNA"/>
</dbReference>
<dbReference type="InterPro" id="IPR021109">
    <property type="entry name" value="Peptidase_aspartic_dom_sf"/>
</dbReference>
<gene>
    <name evidence="1" type="ORF">KI810_01155</name>
</gene>
<dbReference type="Proteomes" id="UP000756860">
    <property type="component" value="Unassembled WGS sequence"/>
</dbReference>
<dbReference type="InterPro" id="IPR034122">
    <property type="entry name" value="Retropepsin-like_bacterial"/>
</dbReference>
<protein>
    <submittedName>
        <fullName evidence="1">Retroviral-like aspartic protease family protein</fullName>
    </submittedName>
</protein>
<keyword evidence="2" id="KW-1185">Reference proteome</keyword>
<organism evidence="1 2">
    <name type="scientific">Geomobilimonas luticola</name>
    <dbReference type="NCBI Taxonomy" id="1114878"/>
    <lineage>
        <taxon>Bacteria</taxon>
        <taxon>Pseudomonadati</taxon>
        <taxon>Thermodesulfobacteriota</taxon>
        <taxon>Desulfuromonadia</taxon>
        <taxon>Geobacterales</taxon>
        <taxon>Geobacteraceae</taxon>
        <taxon>Geomobilimonas</taxon>
    </lineage>
</organism>
<reference evidence="1 2" key="1">
    <citation type="submission" date="2021-05" db="EMBL/GenBank/DDBJ databases">
        <title>The draft genome of Geobacter luticola JCM 17780.</title>
        <authorList>
            <person name="Xu Z."/>
            <person name="Masuda Y."/>
            <person name="Itoh H."/>
            <person name="Senoo K."/>
        </authorList>
    </citation>
    <scope>NUCLEOTIDE SEQUENCE [LARGE SCALE GENOMIC DNA]</scope>
    <source>
        <strain evidence="1 2">JCM 17780</strain>
    </source>
</reference>
<dbReference type="Gene3D" id="2.40.70.10">
    <property type="entry name" value="Acid Proteases"/>
    <property type="match status" value="1"/>
</dbReference>
<evidence type="ECO:0000313" key="2">
    <source>
        <dbReference type="Proteomes" id="UP000756860"/>
    </source>
</evidence>
<comment type="caution">
    <text evidence="1">The sequence shown here is derived from an EMBL/GenBank/DDBJ whole genome shotgun (WGS) entry which is preliminary data.</text>
</comment>
<accession>A0ABS5S919</accession>
<dbReference type="RefSeq" id="WP_214173654.1">
    <property type="nucleotide sequence ID" value="NZ_JAHCVK010000001.1"/>
</dbReference>
<dbReference type="Pfam" id="PF13975">
    <property type="entry name" value="gag-asp_proteas"/>
    <property type="match status" value="1"/>
</dbReference>
<sequence>MRIEDVADRLNIDWNATQGRQARIADGRHVSTRSTMIESITVGSKTSSPIEVSIMPFQGQKAESDGLLGMNFLRSHRFRIDFTHQLLRWD</sequence>
<dbReference type="CDD" id="cd05483">
    <property type="entry name" value="retropepsin_like_bacteria"/>
    <property type="match status" value="1"/>
</dbReference>
<name>A0ABS5S919_9BACT</name>
<evidence type="ECO:0000313" key="1">
    <source>
        <dbReference type="EMBL" id="MBT0651650.1"/>
    </source>
</evidence>
<proteinExistence type="predicted"/>